<dbReference type="Proteomes" id="UP000284250">
    <property type="component" value="Unassembled WGS sequence"/>
</dbReference>
<name>A0A418R068_9BACT</name>
<proteinExistence type="predicted"/>
<evidence type="ECO:0000313" key="2">
    <source>
        <dbReference type="Proteomes" id="UP000284250"/>
    </source>
</evidence>
<protein>
    <submittedName>
        <fullName evidence="1">Uncharacterized protein</fullName>
    </submittedName>
</protein>
<dbReference type="EMBL" id="QYCN01000011">
    <property type="protein sequence ID" value="RIY10823.1"/>
    <property type="molecule type" value="Genomic_DNA"/>
</dbReference>
<comment type="caution">
    <text evidence="1">The sequence shown here is derived from an EMBL/GenBank/DDBJ whole genome shotgun (WGS) entry which is preliminary data.</text>
</comment>
<gene>
    <name evidence="1" type="ORF">D0T11_09180</name>
</gene>
<evidence type="ECO:0000313" key="1">
    <source>
        <dbReference type="EMBL" id="RIY10823.1"/>
    </source>
</evidence>
<accession>A0A418R068</accession>
<keyword evidence="2" id="KW-1185">Reference proteome</keyword>
<reference evidence="1 2" key="1">
    <citation type="submission" date="2019-01" db="EMBL/GenBank/DDBJ databases">
        <title>Hymenobacter humicola sp. nov., isolated from soils in Antarctica.</title>
        <authorList>
            <person name="Sedlacek I."/>
            <person name="Holochova P."/>
            <person name="Kralova S."/>
            <person name="Pantucek R."/>
            <person name="Stankova E."/>
            <person name="Vrbovska V."/>
            <person name="Kristofova L."/>
            <person name="Svec P."/>
            <person name="Busse H.-J."/>
        </authorList>
    </citation>
    <scope>NUCLEOTIDE SEQUENCE [LARGE SCALE GENOMIC DNA]</scope>
    <source>
        <strain evidence="1 2">CCM 8852</strain>
    </source>
</reference>
<sequence length="86" mass="9296">MPAPSRSNEAFFVARPQTGALVAHAPRVRSGCWPIDQKDGKNGGTHFHAAVWQGSEPFADERLALARKVSPPAIADRCIPPQKPPE</sequence>
<dbReference type="AlphaFoldDB" id="A0A418R068"/>
<organism evidence="1 2">
    <name type="scientific">Hymenobacter rubripertinctus</name>
    <dbReference type="NCBI Taxonomy" id="2029981"/>
    <lineage>
        <taxon>Bacteria</taxon>
        <taxon>Pseudomonadati</taxon>
        <taxon>Bacteroidota</taxon>
        <taxon>Cytophagia</taxon>
        <taxon>Cytophagales</taxon>
        <taxon>Hymenobacteraceae</taxon>
        <taxon>Hymenobacter</taxon>
    </lineage>
</organism>